<comment type="caution">
    <text evidence="2">The sequence shown here is derived from an EMBL/GenBank/DDBJ whole genome shotgun (WGS) entry which is preliminary data.</text>
</comment>
<reference evidence="2 3" key="1">
    <citation type="submission" date="2017-09" db="EMBL/GenBank/DDBJ databases">
        <title>Large-scale bioinformatics analysis of Bacillus genomes uncovers conserved roles of natural products in bacterial physiology.</title>
        <authorList>
            <consortium name="Agbiome Team Llc"/>
            <person name="Bleich R.M."/>
            <person name="Grubbs K.J."/>
            <person name="Santa Maria K.C."/>
            <person name="Allen S.E."/>
            <person name="Farag S."/>
            <person name="Shank E.A."/>
            <person name="Bowers A."/>
        </authorList>
    </citation>
    <scope>NUCLEOTIDE SEQUENCE [LARGE SCALE GENOMIC DNA]</scope>
    <source>
        <strain evidence="2 3">AFS089089</strain>
    </source>
</reference>
<sequence>MFNTTETPLGSIRTYEDWYIAKDVLMSTIGYRSMTDLLAKVDNTEQGYIQMPAGYKLRVLTDRGLQQFFERTNSTKDEFSIMREWWFTREKDRGEDVIQLYLNGCVLCGMAVSLLLMRPLTLYTKKRRLTHK</sequence>
<protein>
    <recommendedName>
        <fullName evidence="4">Bro-N domain-containing protein</fullName>
    </recommendedName>
</protein>
<dbReference type="AlphaFoldDB" id="A0A9X6TPF4"/>
<dbReference type="RefSeq" id="WP_098901897.1">
    <property type="nucleotide sequence ID" value="NZ_NVNL01000014.1"/>
</dbReference>
<feature type="transmembrane region" description="Helical" evidence="1">
    <location>
        <begin position="98"/>
        <end position="117"/>
    </location>
</feature>
<keyword evidence="1" id="KW-0472">Membrane</keyword>
<keyword evidence="1" id="KW-1133">Transmembrane helix</keyword>
<evidence type="ECO:0000313" key="2">
    <source>
        <dbReference type="EMBL" id="PEA89819.1"/>
    </source>
</evidence>
<organism evidence="2 3">
    <name type="scientific">Bacillus thuringiensis</name>
    <dbReference type="NCBI Taxonomy" id="1428"/>
    <lineage>
        <taxon>Bacteria</taxon>
        <taxon>Bacillati</taxon>
        <taxon>Bacillota</taxon>
        <taxon>Bacilli</taxon>
        <taxon>Bacillales</taxon>
        <taxon>Bacillaceae</taxon>
        <taxon>Bacillus</taxon>
        <taxon>Bacillus cereus group</taxon>
    </lineage>
</organism>
<name>A0A9X6TPF4_BACTU</name>
<evidence type="ECO:0000256" key="1">
    <source>
        <dbReference type="SAM" id="Phobius"/>
    </source>
</evidence>
<evidence type="ECO:0008006" key="4">
    <source>
        <dbReference type="Google" id="ProtNLM"/>
    </source>
</evidence>
<evidence type="ECO:0000313" key="3">
    <source>
        <dbReference type="Proteomes" id="UP000220702"/>
    </source>
</evidence>
<accession>A0A9X6TPF4</accession>
<gene>
    <name evidence="2" type="ORF">CON71_10610</name>
</gene>
<dbReference type="Proteomes" id="UP000220702">
    <property type="component" value="Unassembled WGS sequence"/>
</dbReference>
<keyword evidence="1" id="KW-0812">Transmembrane</keyword>
<proteinExistence type="predicted"/>
<dbReference type="EMBL" id="NVNL01000014">
    <property type="protein sequence ID" value="PEA89819.1"/>
    <property type="molecule type" value="Genomic_DNA"/>
</dbReference>